<feature type="domain" description="Methyltransferase type 11" evidence="1">
    <location>
        <begin position="115"/>
        <end position="155"/>
    </location>
</feature>
<sequence>MQVRCEVGAIRREVLARSERTKMDPGNDLAFYEIPRLVTHVDDNFLAQVTQLYRELIPPGGTVLDLCSSHVSHLPPEISYSKVIGHGMNAQELARNPRLDYFFIRNFNEEPRGWAIQDDSLDAVLCCVSVQYWQQPEAVCAEIVKKLKPGGVCIITFSNRCFPTKAITAWQMASSGYARVQLVKQYFQAVEGFTTPFSLTEVPLPNKPAPLSSRLPGFLAPVAKLFERSASDPFYAVVAYKEK</sequence>
<comment type="caution">
    <text evidence="2">The sequence shown here is derived from an EMBL/GenBank/DDBJ whole genome shotgun (WGS) entry which is preliminary data.</text>
</comment>
<evidence type="ECO:0000313" key="3">
    <source>
        <dbReference type="Proteomes" id="UP000815325"/>
    </source>
</evidence>
<keyword evidence="3" id="KW-1185">Reference proteome</keyword>
<dbReference type="InterPro" id="IPR013216">
    <property type="entry name" value="Methyltransf_11"/>
</dbReference>
<dbReference type="Proteomes" id="UP000815325">
    <property type="component" value="Unassembled WGS sequence"/>
</dbReference>
<organism evidence="2 3">
    <name type="scientific">Dunaliella salina</name>
    <name type="common">Green alga</name>
    <name type="synonym">Protococcus salinus</name>
    <dbReference type="NCBI Taxonomy" id="3046"/>
    <lineage>
        <taxon>Eukaryota</taxon>
        <taxon>Viridiplantae</taxon>
        <taxon>Chlorophyta</taxon>
        <taxon>core chlorophytes</taxon>
        <taxon>Chlorophyceae</taxon>
        <taxon>CS clade</taxon>
        <taxon>Chlamydomonadales</taxon>
        <taxon>Dunaliellaceae</taxon>
        <taxon>Dunaliella</taxon>
    </lineage>
</organism>
<proteinExistence type="predicted"/>
<dbReference type="PANTHER" id="PTHR43036:SF2">
    <property type="entry name" value="OS04G0481300 PROTEIN"/>
    <property type="match status" value="1"/>
</dbReference>
<dbReference type="Gene3D" id="3.40.50.150">
    <property type="entry name" value="Vaccinia Virus protein VP39"/>
    <property type="match status" value="1"/>
</dbReference>
<evidence type="ECO:0000313" key="2">
    <source>
        <dbReference type="EMBL" id="KAF5833953.1"/>
    </source>
</evidence>
<reference evidence="2" key="1">
    <citation type="submission" date="2017-08" db="EMBL/GenBank/DDBJ databases">
        <authorList>
            <person name="Polle J.E."/>
            <person name="Barry K."/>
            <person name="Cushman J."/>
            <person name="Schmutz J."/>
            <person name="Tran D."/>
            <person name="Hathwaick L.T."/>
            <person name="Yim W.C."/>
            <person name="Jenkins J."/>
            <person name="Mckie-Krisberg Z.M."/>
            <person name="Prochnik S."/>
            <person name="Lindquist E."/>
            <person name="Dockter R.B."/>
            <person name="Adam C."/>
            <person name="Molina H."/>
            <person name="Bunkerborg J."/>
            <person name="Jin E."/>
            <person name="Buchheim M."/>
            <person name="Magnuson J."/>
        </authorList>
    </citation>
    <scope>NUCLEOTIDE SEQUENCE</scope>
    <source>
        <strain evidence="2">CCAP 19/18</strain>
    </source>
</reference>
<name>A0ABQ7GH64_DUNSA</name>
<dbReference type="Pfam" id="PF08241">
    <property type="entry name" value="Methyltransf_11"/>
    <property type="match status" value="1"/>
</dbReference>
<evidence type="ECO:0000259" key="1">
    <source>
        <dbReference type="Pfam" id="PF08241"/>
    </source>
</evidence>
<dbReference type="PANTHER" id="PTHR43036">
    <property type="entry name" value="OSJNBB0011N17.9 PROTEIN"/>
    <property type="match status" value="1"/>
</dbReference>
<accession>A0ABQ7GH64</accession>
<dbReference type="SUPFAM" id="SSF53335">
    <property type="entry name" value="S-adenosyl-L-methionine-dependent methyltransferases"/>
    <property type="match status" value="1"/>
</dbReference>
<protein>
    <recommendedName>
        <fullName evidence="1">Methyltransferase type 11 domain-containing protein</fullName>
    </recommendedName>
</protein>
<dbReference type="InterPro" id="IPR029063">
    <property type="entry name" value="SAM-dependent_MTases_sf"/>
</dbReference>
<gene>
    <name evidence="2" type="ORF">DUNSADRAFT_9565</name>
</gene>
<dbReference type="EMBL" id="MU069783">
    <property type="protein sequence ID" value="KAF5833953.1"/>
    <property type="molecule type" value="Genomic_DNA"/>
</dbReference>